<feature type="binding site" evidence="15">
    <location>
        <position position="186"/>
    </location>
    <ligand>
        <name>ATP</name>
        <dbReference type="ChEBI" id="CHEBI:30616"/>
    </ligand>
</feature>
<evidence type="ECO:0000256" key="13">
    <source>
        <dbReference type="ARBA" id="ARBA00056339"/>
    </source>
</evidence>
<dbReference type="GO" id="GO:0002949">
    <property type="term" value="P:tRNA threonylcarbamoyladenosine modification"/>
    <property type="evidence" value="ECO:0007669"/>
    <property type="project" value="UniProtKB-ARBA"/>
</dbReference>
<keyword evidence="18" id="KW-1185">Reference proteome</keyword>
<keyword evidence="10 14" id="KW-0067">ATP-binding</keyword>
<dbReference type="InterPro" id="IPR017945">
    <property type="entry name" value="DHBP_synth_RibB-like_a/b_dom"/>
</dbReference>
<dbReference type="InterPro" id="IPR006070">
    <property type="entry name" value="Sua5-like_dom"/>
</dbReference>
<dbReference type="EC" id="2.7.7.87" evidence="3 14"/>
<evidence type="ECO:0000313" key="18">
    <source>
        <dbReference type="Proteomes" id="UP000886653"/>
    </source>
</evidence>
<feature type="binding site" evidence="15">
    <location>
        <position position="216"/>
    </location>
    <ligand>
        <name>L-threonine</name>
        <dbReference type="ChEBI" id="CHEBI:57926"/>
    </ligand>
</feature>
<dbReference type="GO" id="GO:0006450">
    <property type="term" value="P:regulation of translational fidelity"/>
    <property type="evidence" value="ECO:0007669"/>
    <property type="project" value="TreeGrafter"/>
</dbReference>
<keyword evidence="6 14" id="KW-0808">Transferase</keyword>
<dbReference type="InterPro" id="IPR038385">
    <property type="entry name" value="Sua5/YwlC_C"/>
</dbReference>
<dbReference type="SUPFAM" id="SSF55821">
    <property type="entry name" value="YrdC/RibB"/>
    <property type="match status" value="1"/>
</dbReference>
<evidence type="ECO:0000256" key="5">
    <source>
        <dbReference type="ARBA" id="ARBA00022490"/>
    </source>
</evidence>
<dbReference type="PIRSF" id="PIRSF004930">
    <property type="entry name" value="Tln_factor_SUA5"/>
    <property type="match status" value="1"/>
</dbReference>
<dbReference type="Gene3D" id="3.40.50.11030">
    <property type="entry name" value="Threonylcarbamoyl-AMP synthase, C-terminal domain"/>
    <property type="match status" value="1"/>
</dbReference>
<dbReference type="PANTHER" id="PTHR17490">
    <property type="entry name" value="SUA5"/>
    <property type="match status" value="1"/>
</dbReference>
<evidence type="ECO:0000256" key="8">
    <source>
        <dbReference type="ARBA" id="ARBA00022695"/>
    </source>
</evidence>
<feature type="domain" description="YrdC-like" evidence="16">
    <location>
        <begin position="39"/>
        <end position="236"/>
    </location>
</feature>
<feature type="binding site" evidence="15">
    <location>
        <position position="178"/>
    </location>
    <ligand>
        <name>ATP</name>
        <dbReference type="ChEBI" id="CHEBI:30616"/>
    </ligand>
</feature>
<feature type="binding site" evidence="15">
    <location>
        <position position="88"/>
    </location>
    <ligand>
        <name>ATP</name>
        <dbReference type="ChEBI" id="CHEBI:30616"/>
    </ligand>
</feature>
<dbReference type="PANTHER" id="PTHR17490:SF16">
    <property type="entry name" value="THREONYLCARBAMOYL-AMP SYNTHASE"/>
    <property type="match status" value="1"/>
</dbReference>
<comment type="function">
    <text evidence="13">Required for the formation of a threonylcarbamoyl group on adenosine at position 37 (t(6)A37) in tRNAs that read codons beginning with adenine. Likely catalyzes the conversion of L-threonine, HCO(3)(-)/CO(2) and ATP to give threonylcarbamoyl-AMP (TC-AMP) as the acyladenylate intermediate, with the release of diphosphate. Required for normal translation, by ensuring translation fidelity at the level of codon recognition, appropriate translation initiation selection and maintenance of reading frame. Also involved in telomere replication. Binds to single-stranded telomeric (ssTG) DNA and positively regulates telomere length.</text>
</comment>
<keyword evidence="7 14" id="KW-0819">tRNA processing</keyword>
<feature type="binding site" evidence="15">
    <location>
        <position position="286"/>
    </location>
    <ligand>
        <name>ATP</name>
        <dbReference type="ChEBI" id="CHEBI:30616"/>
    </ligand>
</feature>
<dbReference type="Pfam" id="PF01300">
    <property type="entry name" value="Sua5_yciO_yrdC"/>
    <property type="match status" value="1"/>
</dbReference>
<evidence type="ECO:0000256" key="11">
    <source>
        <dbReference type="ARBA" id="ARBA00029774"/>
    </source>
</evidence>
<evidence type="ECO:0000256" key="10">
    <source>
        <dbReference type="ARBA" id="ARBA00022840"/>
    </source>
</evidence>
<dbReference type="PROSITE" id="PS51163">
    <property type="entry name" value="YRDC"/>
    <property type="match status" value="1"/>
</dbReference>
<comment type="subcellular location">
    <subcellularLocation>
        <location evidence="1 14">Cytoplasm</location>
    </subcellularLocation>
</comment>
<dbReference type="GO" id="GO:0000049">
    <property type="term" value="F:tRNA binding"/>
    <property type="evidence" value="ECO:0007669"/>
    <property type="project" value="TreeGrafter"/>
</dbReference>
<dbReference type="GO" id="GO:0003725">
    <property type="term" value="F:double-stranded RNA binding"/>
    <property type="evidence" value="ECO:0007669"/>
    <property type="project" value="UniProtKB-UniRule"/>
</dbReference>
<protein>
    <recommendedName>
        <fullName evidence="4 14">Threonylcarbamoyl-AMP synthase</fullName>
        <shortName evidence="14">TC-AMP synthase</shortName>
        <ecNumber evidence="3 14">2.7.7.87</ecNumber>
    </recommendedName>
    <alternativeName>
        <fullName evidence="11 14">L-threonylcarbamoyladenylate synthase</fullName>
    </alternativeName>
</protein>
<dbReference type="OrthoDB" id="412787at2759"/>
<evidence type="ECO:0000313" key="17">
    <source>
        <dbReference type="EMBL" id="KAG0140724.1"/>
    </source>
</evidence>
<dbReference type="Gene3D" id="3.90.870.10">
    <property type="entry name" value="DHBP synthase"/>
    <property type="match status" value="1"/>
</dbReference>
<dbReference type="Proteomes" id="UP000886653">
    <property type="component" value="Unassembled WGS sequence"/>
</dbReference>
<evidence type="ECO:0000256" key="6">
    <source>
        <dbReference type="ARBA" id="ARBA00022679"/>
    </source>
</evidence>
<accession>A0A9P6T6S2</accession>
<name>A0A9P6T6S2_9BASI</name>
<keyword evidence="8 14" id="KW-0548">Nucleotidyltransferase</keyword>
<dbReference type="EMBL" id="MU167423">
    <property type="protein sequence ID" value="KAG0140724.1"/>
    <property type="molecule type" value="Genomic_DNA"/>
</dbReference>
<dbReference type="NCBIfam" id="TIGR00057">
    <property type="entry name" value="L-threonylcarbamoyladenylate synthase"/>
    <property type="match status" value="1"/>
</dbReference>
<evidence type="ECO:0000256" key="7">
    <source>
        <dbReference type="ARBA" id="ARBA00022694"/>
    </source>
</evidence>
<dbReference type="GO" id="GO:0005524">
    <property type="term" value="F:ATP binding"/>
    <property type="evidence" value="ECO:0007669"/>
    <property type="project" value="UniProtKB-UniRule"/>
</dbReference>
<proteinExistence type="inferred from homology"/>
<comment type="similarity">
    <text evidence="2 14">Belongs to the SUA5 family.</text>
</comment>
<feature type="binding site" evidence="15">
    <location>
        <position position="61"/>
    </location>
    <ligand>
        <name>L-threonine</name>
        <dbReference type="ChEBI" id="CHEBI:57926"/>
    </ligand>
</feature>
<evidence type="ECO:0000259" key="16">
    <source>
        <dbReference type="PROSITE" id="PS51163"/>
    </source>
</evidence>
<feature type="binding site" evidence="15">
    <location>
        <position position="93"/>
    </location>
    <ligand>
        <name>L-threonine</name>
        <dbReference type="ChEBI" id="CHEBI:57926"/>
    </ligand>
</feature>
<evidence type="ECO:0000256" key="2">
    <source>
        <dbReference type="ARBA" id="ARBA00007663"/>
    </source>
</evidence>
<evidence type="ECO:0000256" key="1">
    <source>
        <dbReference type="ARBA" id="ARBA00004496"/>
    </source>
</evidence>
<dbReference type="GO" id="GO:0005737">
    <property type="term" value="C:cytoplasm"/>
    <property type="evidence" value="ECO:0007669"/>
    <property type="project" value="UniProtKB-SubCell"/>
</dbReference>
<reference evidence="17" key="1">
    <citation type="submission" date="2013-11" db="EMBL/GenBank/DDBJ databases">
        <title>Genome sequence of the fusiform rust pathogen reveals effectors for host alternation and coevolution with pine.</title>
        <authorList>
            <consortium name="DOE Joint Genome Institute"/>
            <person name="Smith K."/>
            <person name="Pendleton A."/>
            <person name="Kubisiak T."/>
            <person name="Anderson C."/>
            <person name="Salamov A."/>
            <person name="Aerts A."/>
            <person name="Riley R."/>
            <person name="Clum A."/>
            <person name="Lindquist E."/>
            <person name="Ence D."/>
            <person name="Campbell M."/>
            <person name="Kronenberg Z."/>
            <person name="Feau N."/>
            <person name="Dhillon B."/>
            <person name="Hamelin R."/>
            <person name="Burleigh J."/>
            <person name="Smith J."/>
            <person name="Yandell M."/>
            <person name="Nelson C."/>
            <person name="Grigoriev I."/>
            <person name="Davis J."/>
        </authorList>
    </citation>
    <scope>NUCLEOTIDE SEQUENCE</scope>
    <source>
        <strain evidence="17">G11</strain>
    </source>
</reference>
<dbReference type="FunFam" id="3.90.870.10:FF:000008">
    <property type="entry name" value="Threonylcarbamoyl-AMP synthase"/>
    <property type="match status" value="1"/>
</dbReference>
<feature type="binding site" evidence="15">
    <location>
        <position position="156"/>
    </location>
    <ligand>
        <name>L-threonine</name>
        <dbReference type="ChEBI" id="CHEBI:57926"/>
    </ligand>
</feature>
<dbReference type="InterPro" id="IPR005145">
    <property type="entry name" value="Sua5_C"/>
</dbReference>
<evidence type="ECO:0000256" key="3">
    <source>
        <dbReference type="ARBA" id="ARBA00012584"/>
    </source>
</evidence>
<dbReference type="AlphaFoldDB" id="A0A9P6T6S2"/>
<organism evidence="17 18">
    <name type="scientific">Cronartium quercuum f. sp. fusiforme G11</name>
    <dbReference type="NCBI Taxonomy" id="708437"/>
    <lineage>
        <taxon>Eukaryota</taxon>
        <taxon>Fungi</taxon>
        <taxon>Dikarya</taxon>
        <taxon>Basidiomycota</taxon>
        <taxon>Pucciniomycotina</taxon>
        <taxon>Pucciniomycetes</taxon>
        <taxon>Pucciniales</taxon>
        <taxon>Coleosporiaceae</taxon>
        <taxon>Cronartium</taxon>
    </lineage>
</organism>
<feature type="binding site" evidence="15">
    <location>
        <position position="176"/>
    </location>
    <ligand>
        <name>L-threonine</name>
        <dbReference type="ChEBI" id="CHEBI:57926"/>
    </ligand>
</feature>
<feature type="binding site" evidence="15">
    <location>
        <position position="84"/>
    </location>
    <ligand>
        <name>ATP</name>
        <dbReference type="ChEBI" id="CHEBI:30616"/>
    </ligand>
</feature>
<dbReference type="InterPro" id="IPR010923">
    <property type="entry name" value="T(6)A37_SUA5"/>
</dbReference>
<gene>
    <name evidence="17" type="ORF">CROQUDRAFT_664807</name>
</gene>
<feature type="binding site" evidence="15">
    <location>
        <position position="232"/>
    </location>
    <ligand>
        <name>ATP</name>
        <dbReference type="ChEBI" id="CHEBI:30616"/>
    </ligand>
</feature>
<comment type="catalytic activity">
    <reaction evidence="12 14">
        <text>L-threonine + hydrogencarbonate + ATP = L-threonylcarbamoyladenylate + diphosphate + H2O</text>
        <dbReference type="Rhea" id="RHEA:36407"/>
        <dbReference type="ChEBI" id="CHEBI:15377"/>
        <dbReference type="ChEBI" id="CHEBI:17544"/>
        <dbReference type="ChEBI" id="CHEBI:30616"/>
        <dbReference type="ChEBI" id="CHEBI:33019"/>
        <dbReference type="ChEBI" id="CHEBI:57926"/>
        <dbReference type="ChEBI" id="CHEBI:73682"/>
        <dbReference type="EC" id="2.7.7.87"/>
    </reaction>
</comment>
<dbReference type="InterPro" id="IPR050156">
    <property type="entry name" value="TC-AMP_synthase_SUA5"/>
</dbReference>
<sequence length="431" mass="46471">MGQSNVQQTSTNILECNPTAITFTSDHLGLPHTHCPQTASAIQLASRLIQAESLVAFPTETVYGLGACATSATAVSKIYQTKGRPSDNPLIVHVSSLHMLQSLLPPDWSLPTVYKVLVDRFWPGPLTILVPTTSAEQSTSKIPDIVTCGLKTFAVRIPAHPIARALIASSGSPIAAPSANLSGRPSPTQAAHVKRDLEGKIELILNGGPCEVGVESTVVDGLNLDGRLRILRLGGLSVEDINQCLLDANALGTLTTTPTVEVYKSHGKDLAPEAKPTTPGMKYKHYSPKAKVIIIDLVKTHDTCDEKDIPTPAQFISDYTKEYANCSSSDKKKSIGLMLIENSKLFEQFELCERILDPVSVTLHHSSLGSLTQPEISAQRLFSAIRHLDEEVLVDIILVEALPDFGLGSTVMERLYKAAGNHTPTRLRLPA</sequence>
<evidence type="ECO:0000256" key="15">
    <source>
        <dbReference type="PIRSR" id="PIRSR004930-1"/>
    </source>
</evidence>
<evidence type="ECO:0000256" key="14">
    <source>
        <dbReference type="PIRNR" id="PIRNR004930"/>
    </source>
</evidence>
<evidence type="ECO:0000256" key="4">
    <source>
        <dbReference type="ARBA" id="ARBA00015492"/>
    </source>
</evidence>
<dbReference type="GO" id="GO:0061710">
    <property type="term" value="F:L-threonylcarbamoyladenylate synthase"/>
    <property type="evidence" value="ECO:0007669"/>
    <property type="project" value="UniProtKB-EC"/>
</dbReference>
<keyword evidence="9 14" id="KW-0547">Nucleotide-binding</keyword>
<comment type="caution">
    <text evidence="17">The sequence shown here is derived from an EMBL/GenBank/DDBJ whole genome shotgun (WGS) entry which is preliminary data.</text>
</comment>
<keyword evidence="5 14" id="KW-0963">Cytoplasm</keyword>
<dbReference type="Pfam" id="PF03481">
    <property type="entry name" value="Sua5_C"/>
    <property type="match status" value="1"/>
</dbReference>
<evidence type="ECO:0000256" key="9">
    <source>
        <dbReference type="ARBA" id="ARBA00022741"/>
    </source>
</evidence>
<feature type="binding site" evidence="15">
    <location>
        <position position="152"/>
    </location>
    <ligand>
        <name>ATP</name>
        <dbReference type="ChEBI" id="CHEBI:30616"/>
    </ligand>
</feature>
<evidence type="ECO:0000256" key="12">
    <source>
        <dbReference type="ARBA" id="ARBA00048366"/>
    </source>
</evidence>